<organism evidence="1 2">
    <name type="scientific">Desulfovibrio legallii</name>
    <dbReference type="NCBI Taxonomy" id="571438"/>
    <lineage>
        <taxon>Bacteria</taxon>
        <taxon>Pseudomonadati</taxon>
        <taxon>Thermodesulfobacteriota</taxon>
        <taxon>Desulfovibrionia</taxon>
        <taxon>Desulfovibrionales</taxon>
        <taxon>Desulfovibrionaceae</taxon>
        <taxon>Desulfovibrio</taxon>
    </lineage>
</organism>
<dbReference type="Pfam" id="PF13481">
    <property type="entry name" value="AAA_25"/>
    <property type="match status" value="1"/>
</dbReference>
<evidence type="ECO:0000313" key="1">
    <source>
        <dbReference type="EMBL" id="TBH80992.1"/>
    </source>
</evidence>
<dbReference type="RefSeq" id="WP_130957784.1">
    <property type="nucleotide sequence ID" value="NZ_JBHSHA010000020.1"/>
</dbReference>
<comment type="caution">
    <text evidence="1">The sequence shown here is derived from an EMBL/GenBank/DDBJ whole genome shotgun (WGS) entry which is preliminary data.</text>
</comment>
<dbReference type="EMBL" id="SIXC01000003">
    <property type="protein sequence ID" value="TBH80992.1"/>
    <property type="molecule type" value="Genomic_DNA"/>
</dbReference>
<accession>A0A6H3FCM5</accession>
<dbReference type="Gene3D" id="3.40.50.300">
    <property type="entry name" value="P-loop containing nucleotide triphosphate hydrolases"/>
    <property type="match status" value="1"/>
</dbReference>
<name>A0A6H3FCM5_9BACT</name>
<keyword evidence="2" id="KW-1185">Reference proteome</keyword>
<protein>
    <submittedName>
        <fullName evidence="1">AAA family ATPase</fullName>
    </submittedName>
</protein>
<proteinExistence type="predicted"/>
<evidence type="ECO:0000313" key="2">
    <source>
        <dbReference type="Proteomes" id="UP000292919"/>
    </source>
</evidence>
<reference evidence="1 2" key="1">
    <citation type="submission" date="2018-12" db="EMBL/GenBank/DDBJ databases">
        <title>First genome draft of Desulfovibrio legallis sp. nov.</title>
        <authorList>
            <person name="Ben Dhia O."/>
            <person name="Najjari A."/>
            <person name="Ferjani R."/>
            <person name="Fhoula I."/>
            <person name="Fardeau M.-L."/>
            <person name="Boudabbous A."/>
            <person name="Ouzari H.I."/>
        </authorList>
    </citation>
    <scope>NUCLEOTIDE SEQUENCE [LARGE SCALE GENOMIC DNA]</scope>
    <source>
        <strain evidence="1 2">H1T</strain>
    </source>
</reference>
<gene>
    <name evidence="1" type="ORF">EB812_02560</name>
</gene>
<dbReference type="InterPro" id="IPR027417">
    <property type="entry name" value="P-loop_NTPase"/>
</dbReference>
<dbReference type="AlphaFoldDB" id="A0A6H3FCM5"/>
<dbReference type="Proteomes" id="UP000292919">
    <property type="component" value="Unassembled WGS sequence"/>
</dbReference>
<sequence>MHGREKCRTCHRGAGSCARRGTEHGALPSAGRCRRYELSSFRVENQGLNTKCGHRPDLGRVDQREEFPSIDLAAHVARGRPWFGHKTKQSPVVLLFLEGQGGAKQRLAAYQSFHGEPLPNNILVGVAPTTLYKGEDVDALAAAIPEGSLVVIDTQACATVGLSENDSTEMGLFIESAKRLATTRRCFVLCLHHSGKDSGRGARGSSVQLPSWDFAAEVVREGQRRFWRAVKVKDGDGEGEKHPFQLGIVDLGADEDGDRITSCVALPDAEDLAGQEGKTLTPNQKYALESLREALGKEGCDSIHVDAWRPYFYGRHTGDNDKTKAQAFRRGRNELVNLGVILVTGYIYSINKEGDRRHLDYM</sequence>